<reference evidence="2 3" key="1">
    <citation type="submission" date="2024-04" db="EMBL/GenBank/DDBJ databases">
        <title>Defined microbial consortia suppress multidrug-resistant proinflammatory Enterobacteriaceae via ecological control.</title>
        <authorList>
            <person name="Furuichi M."/>
            <person name="Kawaguchi T."/>
            <person name="Pust M."/>
            <person name="Yasuma K."/>
            <person name="Plichta D."/>
            <person name="Hasegawa N."/>
            <person name="Ohya T."/>
            <person name="Bhattarai S."/>
            <person name="Sasajima S."/>
            <person name="Aoto Y."/>
            <person name="Tuganbaev T."/>
            <person name="Yaginuma M."/>
            <person name="Ueda M."/>
            <person name="Okahashi N."/>
            <person name="Amafuji K."/>
            <person name="Kiridooshi Y."/>
            <person name="Sugita K."/>
            <person name="Strazar M."/>
            <person name="Skelly A."/>
            <person name="Suda W."/>
            <person name="Hattori M."/>
            <person name="Nakamoto N."/>
            <person name="Caballero S."/>
            <person name="Norman J."/>
            <person name="Olle B."/>
            <person name="Tanoue T."/>
            <person name="Arita M."/>
            <person name="Bucci V."/>
            <person name="Atarashi K."/>
            <person name="Xavier R."/>
            <person name="Honda K."/>
        </authorList>
    </citation>
    <scope>NUCLEOTIDE SEQUENCE [LARGE SCALE GENOMIC DNA]</scope>
    <source>
        <strain evidence="3">f13</strain>
    </source>
</reference>
<evidence type="ECO:0000313" key="3">
    <source>
        <dbReference type="Proteomes" id="UP001600894"/>
    </source>
</evidence>
<dbReference type="SMART" id="SM00891">
    <property type="entry name" value="ERCC4"/>
    <property type="match status" value="1"/>
</dbReference>
<dbReference type="Pfam" id="PF02732">
    <property type="entry name" value="ERCC4"/>
    <property type="match status" value="1"/>
</dbReference>
<dbReference type="Proteomes" id="UP001600894">
    <property type="component" value="Unassembled WGS sequence"/>
</dbReference>
<organism evidence="2 3">
    <name type="scientific">Enterocloster alcoholdehydrogenati</name>
    <dbReference type="NCBI Taxonomy" id="2547410"/>
    <lineage>
        <taxon>Bacteria</taxon>
        <taxon>Bacillati</taxon>
        <taxon>Bacillota</taxon>
        <taxon>Clostridia</taxon>
        <taxon>Lachnospirales</taxon>
        <taxon>Lachnospiraceae</taxon>
        <taxon>Enterocloster</taxon>
    </lineage>
</organism>
<feature type="domain" description="ERCC4" evidence="1">
    <location>
        <begin position="2"/>
        <end position="90"/>
    </location>
</feature>
<name>A0ABQ0AUU4_9FIRM</name>
<evidence type="ECO:0000313" key="2">
    <source>
        <dbReference type="EMBL" id="GAA6267806.1"/>
    </source>
</evidence>
<gene>
    <name evidence="2" type="ORF">F130042H8_08660</name>
</gene>
<protein>
    <recommendedName>
        <fullName evidence="1">ERCC4 domain-containing protein</fullName>
    </recommendedName>
</protein>
<dbReference type="InterPro" id="IPR011335">
    <property type="entry name" value="Restrct_endonuc-II-like"/>
</dbReference>
<evidence type="ECO:0000259" key="1">
    <source>
        <dbReference type="SMART" id="SM00891"/>
    </source>
</evidence>
<accession>A0ABQ0AUU4</accession>
<dbReference type="Gene3D" id="3.40.50.10130">
    <property type="match status" value="1"/>
</dbReference>
<dbReference type="InterPro" id="IPR006166">
    <property type="entry name" value="ERCC4_domain"/>
</dbReference>
<proteinExistence type="predicted"/>
<dbReference type="SUPFAM" id="SSF52980">
    <property type="entry name" value="Restriction endonuclease-like"/>
    <property type="match status" value="1"/>
</dbReference>
<sequence>MNIQIDSREKARAIRVIVEEFDRRGVDHFVSKLYVGDYMNYDNPRLIIDRKQNLTELCSNVCQGHSRFRNEILRAQEHGIQMIILCEHGKGIEQLEDVIWWDNPRRHKRFVDPETGQWTERETKAITGDKLYKILRTFQEKYGCLFLFCDKKDTGKRIIELLGGDRCGLQ</sequence>
<dbReference type="EMBL" id="BAABXL010000001">
    <property type="protein sequence ID" value="GAA6267806.1"/>
    <property type="molecule type" value="Genomic_DNA"/>
</dbReference>
<dbReference type="RefSeq" id="WP_176255355.1">
    <property type="nucleotide sequence ID" value="NZ_BAABXL010000001.1"/>
</dbReference>
<keyword evidence="3" id="KW-1185">Reference proteome</keyword>
<comment type="caution">
    <text evidence="2">The sequence shown here is derived from an EMBL/GenBank/DDBJ whole genome shotgun (WGS) entry which is preliminary data.</text>
</comment>